<gene>
    <name evidence="1" type="ORF">UFOVP729_55</name>
</gene>
<reference evidence="1" key="1">
    <citation type="submission" date="2020-04" db="EMBL/GenBank/DDBJ databases">
        <authorList>
            <person name="Chiriac C."/>
            <person name="Salcher M."/>
            <person name="Ghai R."/>
            <person name="Kavagutti S V."/>
        </authorList>
    </citation>
    <scope>NUCLEOTIDE SEQUENCE</scope>
</reference>
<sequence length="83" mass="9580">MNKLLLNNKPKDSTNEEFTKAWNNSSYVLEALYNTLTTLKEEITSIKKDDFDCPNHYAKLAYNLGQIKAYEFVMSLLPDTAKK</sequence>
<name>A0A6J5P1T9_9CAUD</name>
<accession>A0A6J5P1T9</accession>
<proteinExistence type="predicted"/>
<organism evidence="1">
    <name type="scientific">uncultured Caudovirales phage</name>
    <dbReference type="NCBI Taxonomy" id="2100421"/>
    <lineage>
        <taxon>Viruses</taxon>
        <taxon>Duplodnaviria</taxon>
        <taxon>Heunggongvirae</taxon>
        <taxon>Uroviricota</taxon>
        <taxon>Caudoviricetes</taxon>
        <taxon>Peduoviridae</taxon>
        <taxon>Maltschvirus</taxon>
        <taxon>Maltschvirus maltsch</taxon>
    </lineage>
</organism>
<protein>
    <submittedName>
        <fullName evidence="1">Uncharacterized protein</fullName>
    </submittedName>
</protein>
<dbReference type="EMBL" id="LR796700">
    <property type="protein sequence ID" value="CAB4161484.1"/>
    <property type="molecule type" value="Genomic_DNA"/>
</dbReference>
<evidence type="ECO:0000313" key="1">
    <source>
        <dbReference type="EMBL" id="CAB4161484.1"/>
    </source>
</evidence>